<evidence type="ECO:0000256" key="1">
    <source>
        <dbReference type="ARBA" id="ARBA00010996"/>
    </source>
</evidence>
<dbReference type="CDD" id="cd02968">
    <property type="entry name" value="SCO"/>
    <property type="match status" value="1"/>
</dbReference>
<protein>
    <submittedName>
        <fullName evidence="6">SCO family protein</fullName>
    </submittedName>
</protein>
<accession>A0A6H1P7F3</accession>
<gene>
    <name evidence="6" type="ORF">HFZ78_25060</name>
</gene>
<sequence length="200" mass="23205">MKKIYLICSLTVFIGIAAGISFFLIRDANAKIPAEVTLIDQNGDSYNFGKDHTKLKLVEFIYTHCPDICPTTTEKMIDLKKDFDKIGVFGKDIEFLTITIDPYRDTPEILTSYMQGFEIENNNQWLFLTGDKQNIKRDRQEMKKVADAMQFQFKDPGNGQFIHSTFTFLVDENNKFIDKYPMGKDFNKKEVYDTVMDKLD</sequence>
<dbReference type="AlphaFoldDB" id="A0A6H1P7F3"/>
<evidence type="ECO:0000313" key="7">
    <source>
        <dbReference type="Proteomes" id="UP000501868"/>
    </source>
</evidence>
<reference evidence="6 7" key="1">
    <citation type="submission" date="2020-04" db="EMBL/GenBank/DDBJ databases">
        <title>Genome-Wide Identification of 5-Methylcytosine Sites in Bacterial Genomes By High-Throughput Sequencing of MspJI Restriction Fragments.</title>
        <authorList>
            <person name="Wu V."/>
        </authorList>
    </citation>
    <scope>NUCLEOTIDE SEQUENCE [LARGE SCALE GENOMIC DNA]</scope>
    <source>
        <strain evidence="6 7">S2</strain>
    </source>
</reference>
<dbReference type="PROSITE" id="PS51352">
    <property type="entry name" value="THIOREDOXIN_2"/>
    <property type="match status" value="1"/>
</dbReference>
<dbReference type="InterPro" id="IPR036249">
    <property type="entry name" value="Thioredoxin-like_sf"/>
</dbReference>
<dbReference type="SUPFAM" id="SSF52833">
    <property type="entry name" value="Thioredoxin-like"/>
    <property type="match status" value="1"/>
</dbReference>
<dbReference type="Gene3D" id="3.40.30.10">
    <property type="entry name" value="Glutaredoxin"/>
    <property type="match status" value="1"/>
</dbReference>
<evidence type="ECO:0000256" key="2">
    <source>
        <dbReference type="ARBA" id="ARBA00023008"/>
    </source>
</evidence>
<dbReference type="InterPro" id="IPR013766">
    <property type="entry name" value="Thioredoxin_domain"/>
</dbReference>
<evidence type="ECO:0000259" key="5">
    <source>
        <dbReference type="PROSITE" id="PS51352"/>
    </source>
</evidence>
<keyword evidence="2 3" id="KW-0186">Copper</keyword>
<reference evidence="6 7" key="2">
    <citation type="submission" date="2020-04" db="EMBL/GenBank/DDBJ databases">
        <authorList>
            <person name="Fomenkov A."/>
            <person name="Anton B.P."/>
            <person name="Roberts R.J."/>
        </authorList>
    </citation>
    <scope>NUCLEOTIDE SEQUENCE [LARGE SCALE GENOMIC DNA]</scope>
    <source>
        <strain evidence="6 7">S2</strain>
    </source>
</reference>
<feature type="disulfide bond" description="Redox-active" evidence="4">
    <location>
        <begin position="65"/>
        <end position="69"/>
    </location>
</feature>
<feature type="binding site" evidence="3">
    <location>
        <position position="69"/>
    </location>
    <ligand>
        <name>Cu cation</name>
        <dbReference type="ChEBI" id="CHEBI:23378"/>
    </ligand>
</feature>
<dbReference type="GO" id="GO:0046872">
    <property type="term" value="F:metal ion binding"/>
    <property type="evidence" value="ECO:0007669"/>
    <property type="project" value="UniProtKB-KW"/>
</dbReference>
<dbReference type="Proteomes" id="UP000501868">
    <property type="component" value="Chromosome"/>
</dbReference>
<dbReference type="PANTHER" id="PTHR12151:SF25">
    <property type="entry name" value="LINALOOL DEHYDRATASE_ISOMERASE DOMAIN-CONTAINING PROTEIN"/>
    <property type="match status" value="1"/>
</dbReference>
<feature type="binding site" evidence="3">
    <location>
        <position position="65"/>
    </location>
    <ligand>
        <name>Cu cation</name>
        <dbReference type="ChEBI" id="CHEBI:23378"/>
    </ligand>
</feature>
<keyword evidence="4" id="KW-1015">Disulfide bond</keyword>
<name>A0A6H1P7F3_PRIMG</name>
<feature type="domain" description="Thioredoxin" evidence="5">
    <location>
        <begin position="26"/>
        <end position="200"/>
    </location>
</feature>
<proteinExistence type="inferred from homology"/>
<dbReference type="Pfam" id="PF02630">
    <property type="entry name" value="SCO1-SenC"/>
    <property type="match status" value="1"/>
</dbReference>
<keyword evidence="3" id="KW-0479">Metal-binding</keyword>
<evidence type="ECO:0000313" key="6">
    <source>
        <dbReference type="EMBL" id="QIZ09544.1"/>
    </source>
</evidence>
<dbReference type="InterPro" id="IPR003782">
    <property type="entry name" value="SCO1/SenC"/>
</dbReference>
<dbReference type="PANTHER" id="PTHR12151">
    <property type="entry name" value="ELECTRON TRANSPORT PROTIN SCO1/SENC FAMILY MEMBER"/>
    <property type="match status" value="1"/>
</dbReference>
<comment type="similarity">
    <text evidence="1">Belongs to the SCO1/2 family.</text>
</comment>
<evidence type="ECO:0000256" key="3">
    <source>
        <dbReference type="PIRSR" id="PIRSR603782-1"/>
    </source>
</evidence>
<evidence type="ECO:0000256" key="4">
    <source>
        <dbReference type="PIRSR" id="PIRSR603782-2"/>
    </source>
</evidence>
<organism evidence="6 7">
    <name type="scientific">Priestia megaterium</name>
    <name type="common">Bacillus megaterium</name>
    <dbReference type="NCBI Taxonomy" id="1404"/>
    <lineage>
        <taxon>Bacteria</taxon>
        <taxon>Bacillati</taxon>
        <taxon>Bacillota</taxon>
        <taxon>Bacilli</taxon>
        <taxon>Bacillales</taxon>
        <taxon>Bacillaceae</taxon>
        <taxon>Priestia</taxon>
    </lineage>
</organism>
<feature type="binding site" evidence="3">
    <location>
        <position position="163"/>
    </location>
    <ligand>
        <name>Cu cation</name>
        <dbReference type="ChEBI" id="CHEBI:23378"/>
    </ligand>
</feature>
<dbReference type="EMBL" id="CP051128">
    <property type="protein sequence ID" value="QIZ09544.1"/>
    <property type="molecule type" value="Genomic_DNA"/>
</dbReference>